<evidence type="ECO:0000313" key="2">
    <source>
        <dbReference type="EMBL" id="KAJ4451795.1"/>
    </source>
</evidence>
<keyword evidence="3" id="KW-1185">Reference proteome</keyword>
<dbReference type="Proteomes" id="UP001148838">
    <property type="component" value="Unassembled WGS sequence"/>
</dbReference>
<gene>
    <name evidence="2" type="ORF">ANN_03267</name>
</gene>
<feature type="region of interest" description="Disordered" evidence="1">
    <location>
        <begin position="50"/>
        <end position="85"/>
    </location>
</feature>
<proteinExistence type="predicted"/>
<protein>
    <submittedName>
        <fullName evidence="2">Uncharacterized protein</fullName>
    </submittedName>
</protein>
<name>A0ABQ8TYN5_PERAM</name>
<feature type="compositionally biased region" description="Basic and acidic residues" evidence="1">
    <location>
        <begin position="68"/>
        <end position="85"/>
    </location>
</feature>
<dbReference type="EMBL" id="JAJSOF020000001">
    <property type="protein sequence ID" value="KAJ4451795.1"/>
    <property type="molecule type" value="Genomic_DNA"/>
</dbReference>
<reference evidence="2 3" key="1">
    <citation type="journal article" date="2022" name="Allergy">
        <title>Genome assembly and annotation of Periplaneta americana reveal a comprehensive cockroach allergen profile.</title>
        <authorList>
            <person name="Wang L."/>
            <person name="Xiong Q."/>
            <person name="Saelim N."/>
            <person name="Wang L."/>
            <person name="Nong W."/>
            <person name="Wan A.T."/>
            <person name="Shi M."/>
            <person name="Liu X."/>
            <person name="Cao Q."/>
            <person name="Hui J.H.L."/>
            <person name="Sookrung N."/>
            <person name="Leung T.F."/>
            <person name="Tungtrongchitr A."/>
            <person name="Tsui S.K.W."/>
        </authorList>
    </citation>
    <scope>NUCLEOTIDE SEQUENCE [LARGE SCALE GENOMIC DNA]</scope>
    <source>
        <strain evidence="2">PWHHKU_190912</strain>
    </source>
</reference>
<accession>A0ABQ8TYN5</accession>
<sequence length="85" mass="9782">MSSYQSRLNVTVESLLHFAESGIPPICVMLHQWCHKISTAFDKWCTLTATDKKPRDNKQQPRNSEANAKSREPDRLPTKQAKRDN</sequence>
<organism evidence="2 3">
    <name type="scientific">Periplaneta americana</name>
    <name type="common">American cockroach</name>
    <name type="synonym">Blatta americana</name>
    <dbReference type="NCBI Taxonomy" id="6978"/>
    <lineage>
        <taxon>Eukaryota</taxon>
        <taxon>Metazoa</taxon>
        <taxon>Ecdysozoa</taxon>
        <taxon>Arthropoda</taxon>
        <taxon>Hexapoda</taxon>
        <taxon>Insecta</taxon>
        <taxon>Pterygota</taxon>
        <taxon>Neoptera</taxon>
        <taxon>Polyneoptera</taxon>
        <taxon>Dictyoptera</taxon>
        <taxon>Blattodea</taxon>
        <taxon>Blattoidea</taxon>
        <taxon>Blattidae</taxon>
        <taxon>Blattinae</taxon>
        <taxon>Periplaneta</taxon>
    </lineage>
</organism>
<evidence type="ECO:0000313" key="3">
    <source>
        <dbReference type="Proteomes" id="UP001148838"/>
    </source>
</evidence>
<comment type="caution">
    <text evidence="2">The sequence shown here is derived from an EMBL/GenBank/DDBJ whole genome shotgun (WGS) entry which is preliminary data.</text>
</comment>
<evidence type="ECO:0000256" key="1">
    <source>
        <dbReference type="SAM" id="MobiDB-lite"/>
    </source>
</evidence>
<feature type="compositionally biased region" description="Basic and acidic residues" evidence="1">
    <location>
        <begin position="50"/>
        <end position="59"/>
    </location>
</feature>